<protein>
    <submittedName>
        <fullName evidence="1">CXC domain-containing protein</fullName>
    </submittedName>
</protein>
<dbReference type="WBParaSite" id="ECPE_0001472701-mRNA-1">
    <property type="protein sequence ID" value="ECPE_0001472701-mRNA-1"/>
    <property type="gene ID" value="ECPE_0001472701"/>
</dbReference>
<organism evidence="1">
    <name type="scientific">Echinostoma caproni</name>
    <dbReference type="NCBI Taxonomy" id="27848"/>
    <lineage>
        <taxon>Eukaryota</taxon>
        <taxon>Metazoa</taxon>
        <taxon>Spiralia</taxon>
        <taxon>Lophotrochozoa</taxon>
        <taxon>Platyhelminthes</taxon>
        <taxon>Trematoda</taxon>
        <taxon>Digenea</taxon>
        <taxon>Plagiorchiida</taxon>
        <taxon>Echinostomata</taxon>
        <taxon>Echinostomatoidea</taxon>
        <taxon>Echinostomatidae</taxon>
        <taxon>Echinostoma</taxon>
    </lineage>
</organism>
<name>A0A183B652_9TREM</name>
<reference evidence="1" key="1">
    <citation type="submission" date="2016-06" db="UniProtKB">
        <authorList>
            <consortium name="WormBaseParasite"/>
        </authorList>
    </citation>
    <scope>IDENTIFICATION</scope>
</reference>
<dbReference type="AlphaFoldDB" id="A0A183B652"/>
<sequence>LSGTPVVPQRKRITRQSVQNHVDSKRWRYASPTILVPDSVKKAGPSPWDAFDEAQDPADSSLLDPTWRISDLSIQNEDTLSELPSDLHRNPHSGPGTRCKCRGECLNRCSCRRAGHECTAGHCRCVLGKCQNRGSATKQADANMGPPVVVPLGQKNKRRKTETALNQIQESTVAVSGAVQHVPPETKALLNRTFDLEPDENRTPDAPHADLLEASVPLVDIGGKLLWPKTRLSYFPSPSLRADM</sequence>
<evidence type="ECO:0000313" key="1">
    <source>
        <dbReference type="WBParaSite" id="ECPE_0001472701-mRNA-1"/>
    </source>
</evidence>
<accession>A0A183B652</accession>
<proteinExistence type="predicted"/>